<protein>
    <recommendedName>
        <fullName evidence="1">DUF3828 domain-containing protein</fullName>
    </recommendedName>
</protein>
<dbReference type="OrthoDB" id="1358588at2"/>
<reference evidence="2 3" key="1">
    <citation type="submission" date="2018-02" db="EMBL/GenBank/DDBJ databases">
        <title>Genome sequences of Apibacter spp., gut symbionts of Asian honey bees.</title>
        <authorList>
            <person name="Kwong W.K."/>
            <person name="Steele M.I."/>
            <person name="Moran N.A."/>
        </authorList>
    </citation>
    <scope>NUCLEOTIDE SEQUENCE [LARGE SCALE GENOMIC DNA]</scope>
    <source>
        <strain evidence="3">wkB301</strain>
    </source>
</reference>
<name>A0A2S8ACN3_9FLAO</name>
<dbReference type="Pfam" id="PF12883">
    <property type="entry name" value="DUF3828"/>
    <property type="match status" value="1"/>
</dbReference>
<keyword evidence="3" id="KW-1185">Reference proteome</keyword>
<proteinExistence type="predicted"/>
<organism evidence="2 3">
    <name type="scientific">Apibacter adventoris</name>
    <dbReference type="NCBI Taxonomy" id="1679466"/>
    <lineage>
        <taxon>Bacteria</taxon>
        <taxon>Pseudomonadati</taxon>
        <taxon>Bacteroidota</taxon>
        <taxon>Flavobacteriia</taxon>
        <taxon>Flavobacteriales</taxon>
        <taxon>Weeksellaceae</taxon>
        <taxon>Apibacter</taxon>
    </lineage>
</organism>
<evidence type="ECO:0000313" key="3">
    <source>
        <dbReference type="Proteomes" id="UP000238042"/>
    </source>
</evidence>
<dbReference type="AlphaFoldDB" id="A0A2S8ACN3"/>
<dbReference type="InterPro" id="IPR024289">
    <property type="entry name" value="DUF3828"/>
</dbReference>
<feature type="domain" description="DUF3828" evidence="1">
    <location>
        <begin position="50"/>
        <end position="161"/>
    </location>
</feature>
<dbReference type="Proteomes" id="UP000238042">
    <property type="component" value="Unassembled WGS sequence"/>
</dbReference>
<sequence>MKKIYFILVLTIFIFINCIGESKKIYSKDINVNTKIFYGDTIQGIKTLKEFYFKVYGNDTISNSSMEDLQRKFVSERLLKRIDSLSEEDNYILDYDPFIQGQDYSGEIIKKTLKVKPLKNQNEYRVSFFLFDEKNEKEKNIDFLLKKDKNGNFIIYSIINNEYLNFNDPLVNKQSN</sequence>
<accession>A0A2S8ACN3</accession>
<evidence type="ECO:0000313" key="2">
    <source>
        <dbReference type="EMBL" id="PQL92690.1"/>
    </source>
</evidence>
<dbReference type="Gene3D" id="3.10.450.50">
    <property type="match status" value="1"/>
</dbReference>
<dbReference type="RefSeq" id="WP_105246893.1">
    <property type="nucleotide sequence ID" value="NZ_PSZM01000037.1"/>
</dbReference>
<dbReference type="EMBL" id="PSZM01000037">
    <property type="protein sequence ID" value="PQL92690.1"/>
    <property type="molecule type" value="Genomic_DNA"/>
</dbReference>
<gene>
    <name evidence="2" type="ORF">C4S77_06640</name>
</gene>
<comment type="caution">
    <text evidence="2">The sequence shown here is derived from an EMBL/GenBank/DDBJ whole genome shotgun (WGS) entry which is preliminary data.</text>
</comment>
<evidence type="ECO:0000259" key="1">
    <source>
        <dbReference type="Pfam" id="PF12883"/>
    </source>
</evidence>